<dbReference type="AlphaFoldDB" id="A8N3A1"/>
<feature type="compositionally biased region" description="Basic and acidic residues" evidence="1">
    <location>
        <begin position="79"/>
        <end position="94"/>
    </location>
</feature>
<comment type="caution">
    <text evidence="3">The sequence shown here is derived from an EMBL/GenBank/DDBJ whole genome shotgun (WGS) entry which is preliminary data.</text>
</comment>
<dbReference type="GO" id="GO:0006487">
    <property type="term" value="P:protein N-linked glycosylation"/>
    <property type="evidence" value="ECO:0007669"/>
    <property type="project" value="TreeGrafter"/>
</dbReference>
<sequence>MPRPSPLNFSSARYNGDNEYNSLTPRTPHSRTARAEGGFAKLDISDANDDFDDSQVAYAQHQSAPLLHSSTSPRFSAGIHHDGPRSSKTEKSSQREPFTPLQRVLLVFGVFVGGIILFMLVLSWTNSAALHRYIGLDPNAFVDLRPGARLSDSYNARDLPTPNDFLEQCNKLHSGFVSHGAYWDTMGHGGHDMNESTMHHSEPAPEGTCSSSITYMLDGRVGLAADLALMAQAAALARERNRTFFVDDTYWNRGKWIDHFQDVRVGQPGPEPGCKRPPAKELVACPRTSKHWIINSRTAKFHFGHDYKDHYENAFGHDLNRQKPIFDFAHESFSRTIRPNAKMRKLINLAKQELVQVSAPHSDPPIRDSHTPRDNIYLAVHVRRGDRYPTGFQYHRNPIPIKVFADAIPETWDRLHKHDDVPDQPLVYIASDSPDAVNELALSYSGPSFTLERSTHAELKSIASDYAYRQKEFDTLPAEKRISLTKGAIVDLALITGLWRGERDQVRLDATICAVSSNFCRLAAVGLGWESAFGKVNDLGDIDNVNKHWVDIDAKGAIIPVWEPYELF</sequence>
<keyword evidence="2" id="KW-0472">Membrane</keyword>
<dbReference type="GO" id="GO:0046921">
    <property type="term" value="F:alpha-(1-&gt;6)-fucosyltransferase activity"/>
    <property type="evidence" value="ECO:0007669"/>
    <property type="project" value="TreeGrafter"/>
</dbReference>
<dbReference type="VEuPathDB" id="FungiDB:CC1G_00525"/>
<evidence type="ECO:0000256" key="1">
    <source>
        <dbReference type="SAM" id="MobiDB-lite"/>
    </source>
</evidence>
<feature type="compositionally biased region" description="Polar residues" evidence="1">
    <location>
        <begin position="7"/>
        <end position="27"/>
    </location>
</feature>
<evidence type="ECO:0000313" key="3">
    <source>
        <dbReference type="EMBL" id="EAU92306.2"/>
    </source>
</evidence>
<feature type="region of interest" description="Disordered" evidence="1">
    <location>
        <begin position="68"/>
        <end position="96"/>
    </location>
</feature>
<keyword evidence="4" id="KW-1185">Reference proteome</keyword>
<proteinExistence type="predicted"/>
<dbReference type="Proteomes" id="UP000001861">
    <property type="component" value="Unassembled WGS sequence"/>
</dbReference>
<feature type="transmembrane region" description="Helical" evidence="2">
    <location>
        <begin position="104"/>
        <end position="124"/>
    </location>
</feature>
<keyword evidence="2" id="KW-1133">Transmembrane helix</keyword>
<accession>A8N3A1</accession>
<evidence type="ECO:0000256" key="2">
    <source>
        <dbReference type="SAM" id="Phobius"/>
    </source>
</evidence>
<reference evidence="3 4" key="1">
    <citation type="journal article" date="2010" name="Proc. Natl. Acad. Sci. U.S.A.">
        <title>Insights into evolution of multicellular fungi from the assembled chromosomes of the mushroom Coprinopsis cinerea (Coprinus cinereus).</title>
        <authorList>
            <person name="Stajich J.E."/>
            <person name="Wilke S.K."/>
            <person name="Ahren D."/>
            <person name="Au C.H."/>
            <person name="Birren B.W."/>
            <person name="Borodovsky M."/>
            <person name="Burns C."/>
            <person name="Canback B."/>
            <person name="Casselton L.A."/>
            <person name="Cheng C.K."/>
            <person name="Deng J."/>
            <person name="Dietrich F.S."/>
            <person name="Fargo D.C."/>
            <person name="Farman M.L."/>
            <person name="Gathman A.C."/>
            <person name="Goldberg J."/>
            <person name="Guigo R."/>
            <person name="Hoegger P.J."/>
            <person name="Hooker J.B."/>
            <person name="Huggins A."/>
            <person name="James T.Y."/>
            <person name="Kamada T."/>
            <person name="Kilaru S."/>
            <person name="Kodira C."/>
            <person name="Kues U."/>
            <person name="Kupfer D."/>
            <person name="Kwan H.S."/>
            <person name="Lomsadze A."/>
            <person name="Li W."/>
            <person name="Lilly W.W."/>
            <person name="Ma L.J."/>
            <person name="Mackey A.J."/>
            <person name="Manning G."/>
            <person name="Martin F."/>
            <person name="Muraguchi H."/>
            <person name="Natvig D.O."/>
            <person name="Palmerini H."/>
            <person name="Ramesh M.A."/>
            <person name="Rehmeyer C.J."/>
            <person name="Roe B.A."/>
            <person name="Shenoy N."/>
            <person name="Stanke M."/>
            <person name="Ter-Hovhannisyan V."/>
            <person name="Tunlid A."/>
            <person name="Velagapudi R."/>
            <person name="Vision T.J."/>
            <person name="Zeng Q."/>
            <person name="Zolan M.E."/>
            <person name="Pukkila P.J."/>
        </authorList>
    </citation>
    <scope>NUCLEOTIDE SEQUENCE [LARGE SCALE GENOMIC DNA]</scope>
    <source>
        <strain evidence="4">Okayama-7 / 130 / ATCC MYA-4618 / FGSC 9003</strain>
    </source>
</reference>
<dbReference type="PANTHER" id="PTHR13132:SF29">
    <property type="entry name" value="ALPHA-(1,6)-FUCOSYLTRANSFERASE"/>
    <property type="match status" value="1"/>
</dbReference>
<dbReference type="InParanoid" id="A8N3A1"/>
<dbReference type="eggNOG" id="ENOG502S04M">
    <property type="taxonomic scope" value="Eukaryota"/>
</dbReference>
<organism evidence="3 4">
    <name type="scientific">Coprinopsis cinerea (strain Okayama-7 / 130 / ATCC MYA-4618 / FGSC 9003)</name>
    <name type="common">Inky cap fungus</name>
    <name type="synonym">Hormographiella aspergillata</name>
    <dbReference type="NCBI Taxonomy" id="240176"/>
    <lineage>
        <taxon>Eukaryota</taxon>
        <taxon>Fungi</taxon>
        <taxon>Dikarya</taxon>
        <taxon>Basidiomycota</taxon>
        <taxon>Agaricomycotina</taxon>
        <taxon>Agaricomycetes</taxon>
        <taxon>Agaricomycetidae</taxon>
        <taxon>Agaricales</taxon>
        <taxon>Agaricineae</taxon>
        <taxon>Psathyrellaceae</taxon>
        <taxon>Coprinopsis</taxon>
    </lineage>
</organism>
<dbReference type="Gene3D" id="3.40.50.11350">
    <property type="match status" value="1"/>
</dbReference>
<dbReference type="OrthoDB" id="2392789at2759"/>
<dbReference type="GeneID" id="6005774"/>
<feature type="region of interest" description="Disordered" evidence="1">
    <location>
        <begin position="1"/>
        <end position="37"/>
    </location>
</feature>
<keyword evidence="2" id="KW-0812">Transmembrane</keyword>
<dbReference type="HOGENOM" id="CLU_034210_0_0_1"/>
<name>A8N3A1_COPC7</name>
<gene>
    <name evidence="3" type="ORF">CC1G_00525</name>
</gene>
<protein>
    <submittedName>
        <fullName evidence="3">Uncharacterized protein</fullName>
    </submittedName>
</protein>
<evidence type="ECO:0000313" key="4">
    <source>
        <dbReference type="Proteomes" id="UP000001861"/>
    </source>
</evidence>
<dbReference type="PANTHER" id="PTHR13132">
    <property type="entry name" value="ALPHA- 1,6 -FUCOSYLTRANSFERASE"/>
    <property type="match status" value="1"/>
</dbReference>
<dbReference type="RefSeq" id="XP_001829346.2">
    <property type="nucleotide sequence ID" value="XM_001829294.2"/>
</dbReference>
<dbReference type="KEGG" id="cci:CC1G_00525"/>
<dbReference type="OMA" id="IDDTYWN"/>
<dbReference type="EMBL" id="AACS02000001">
    <property type="protein sequence ID" value="EAU92306.2"/>
    <property type="molecule type" value="Genomic_DNA"/>
</dbReference>